<dbReference type="InterPro" id="IPR018764">
    <property type="entry name" value="RskA_C"/>
</dbReference>
<accession>A0ABX6FQA2</accession>
<evidence type="ECO:0000256" key="1">
    <source>
        <dbReference type="SAM" id="Phobius"/>
    </source>
</evidence>
<dbReference type="EMBL" id="CP046904">
    <property type="protein sequence ID" value="QGZ39729.1"/>
    <property type="molecule type" value="Genomic_DNA"/>
</dbReference>
<evidence type="ECO:0000259" key="2">
    <source>
        <dbReference type="Pfam" id="PF10099"/>
    </source>
</evidence>
<gene>
    <name evidence="3" type="ORF">GO485_12160</name>
</gene>
<keyword evidence="1" id="KW-0812">Transmembrane</keyword>
<protein>
    <recommendedName>
        <fullName evidence="2">Anti-sigma K factor RskA C-terminal domain-containing protein</fullName>
    </recommendedName>
</protein>
<organism evidence="3 4">
    <name type="scientific">Pseudoduganella flava</name>
    <dbReference type="NCBI Taxonomy" id="871742"/>
    <lineage>
        <taxon>Bacteria</taxon>
        <taxon>Pseudomonadati</taxon>
        <taxon>Pseudomonadota</taxon>
        <taxon>Betaproteobacteria</taxon>
        <taxon>Burkholderiales</taxon>
        <taxon>Oxalobacteraceae</taxon>
        <taxon>Telluria group</taxon>
        <taxon>Pseudoduganella</taxon>
    </lineage>
</organism>
<keyword evidence="1" id="KW-0472">Membrane</keyword>
<sequence length="235" mass="26018">MMRRTDPQLRDQLAAAYVLGTLHGHARRRFEGWLHGDAALRACVSQWRARLLPLAEFAPARMPRERVWRGIESRLRLQAPGRRWQFWRRDPLQWWKMLAVTAAGAAAVLALVLALALQARTPPADTFAALADERGRPALLVTADRGNHQATVRSLHQIPVPDELTLQLWAITQQGTPRSLALLDERGTATFALNERAFGSDVALLAVSLEPKGGSPNPAAPAGPVLYRGGWVRPF</sequence>
<reference evidence="3 4" key="1">
    <citation type="submission" date="2019-12" db="EMBL/GenBank/DDBJ databases">
        <title>Draft Genome Sequences of Six Type Strains of the Genus Massilia.</title>
        <authorList>
            <person name="Miess H."/>
            <person name="Frediansyah A."/>
            <person name="Goeker M."/>
            <person name="Gross H."/>
        </authorList>
    </citation>
    <scope>NUCLEOTIDE SEQUENCE [LARGE SCALE GENOMIC DNA]</scope>
    <source>
        <strain evidence="3 4">DSM 26639</strain>
    </source>
</reference>
<dbReference type="InterPro" id="IPR051474">
    <property type="entry name" value="Anti-sigma-K/W_factor"/>
</dbReference>
<dbReference type="Proteomes" id="UP000437862">
    <property type="component" value="Chromosome"/>
</dbReference>
<feature type="domain" description="Anti-sigma K factor RskA C-terminal" evidence="2">
    <location>
        <begin position="102"/>
        <end position="225"/>
    </location>
</feature>
<proteinExistence type="predicted"/>
<keyword evidence="1" id="KW-1133">Transmembrane helix</keyword>
<evidence type="ECO:0000313" key="3">
    <source>
        <dbReference type="EMBL" id="QGZ39729.1"/>
    </source>
</evidence>
<evidence type="ECO:0000313" key="4">
    <source>
        <dbReference type="Proteomes" id="UP000437862"/>
    </source>
</evidence>
<name>A0ABX6FQA2_9BURK</name>
<keyword evidence="4" id="KW-1185">Reference proteome</keyword>
<dbReference type="RefSeq" id="WP_145874420.1">
    <property type="nucleotide sequence ID" value="NZ_CP046904.1"/>
</dbReference>
<dbReference type="Pfam" id="PF10099">
    <property type="entry name" value="RskA_C"/>
    <property type="match status" value="1"/>
</dbReference>
<dbReference type="PANTHER" id="PTHR37461:SF1">
    <property type="entry name" value="ANTI-SIGMA-K FACTOR RSKA"/>
    <property type="match status" value="1"/>
</dbReference>
<feature type="transmembrane region" description="Helical" evidence="1">
    <location>
        <begin position="97"/>
        <end position="117"/>
    </location>
</feature>
<dbReference type="PANTHER" id="PTHR37461">
    <property type="entry name" value="ANTI-SIGMA-K FACTOR RSKA"/>
    <property type="match status" value="1"/>
</dbReference>